<evidence type="ECO:0000256" key="1">
    <source>
        <dbReference type="SAM" id="Phobius"/>
    </source>
</evidence>
<feature type="transmembrane region" description="Helical" evidence="1">
    <location>
        <begin position="153"/>
        <end position="176"/>
    </location>
</feature>
<dbReference type="InParanoid" id="E3MTI7"/>
<evidence type="ECO:0008006" key="4">
    <source>
        <dbReference type="Google" id="ProtNLM"/>
    </source>
</evidence>
<feature type="transmembrane region" description="Helical" evidence="1">
    <location>
        <begin position="242"/>
        <end position="268"/>
    </location>
</feature>
<keyword evidence="1" id="KW-0812">Transmembrane</keyword>
<proteinExistence type="predicted"/>
<dbReference type="EMBL" id="DS268476">
    <property type="protein sequence ID" value="EFP08819.1"/>
    <property type="molecule type" value="Genomic_DNA"/>
</dbReference>
<organism evidence="3">
    <name type="scientific">Caenorhabditis remanei</name>
    <name type="common">Caenorhabditis vulgaris</name>
    <dbReference type="NCBI Taxonomy" id="31234"/>
    <lineage>
        <taxon>Eukaryota</taxon>
        <taxon>Metazoa</taxon>
        <taxon>Ecdysozoa</taxon>
        <taxon>Nematoda</taxon>
        <taxon>Chromadorea</taxon>
        <taxon>Rhabditida</taxon>
        <taxon>Rhabditina</taxon>
        <taxon>Rhabditomorpha</taxon>
        <taxon>Rhabditoidea</taxon>
        <taxon>Rhabditidae</taxon>
        <taxon>Peloderinae</taxon>
        <taxon>Caenorhabditis</taxon>
    </lineage>
</organism>
<dbReference type="InterPro" id="IPR019427">
    <property type="entry name" value="7TM_GPCR_serpentine_rcpt_Srw"/>
</dbReference>
<reference evidence="2" key="1">
    <citation type="submission" date="2007-07" db="EMBL/GenBank/DDBJ databases">
        <title>PCAP assembly of the Caenorhabditis remanei genome.</title>
        <authorList>
            <consortium name="The Caenorhabditis remanei Sequencing Consortium"/>
            <person name="Wilson R.K."/>
        </authorList>
    </citation>
    <scope>NUCLEOTIDE SEQUENCE [LARGE SCALE GENOMIC DNA]</scope>
    <source>
        <strain evidence="2">PB4641</strain>
    </source>
</reference>
<keyword evidence="3" id="KW-1185">Reference proteome</keyword>
<accession>E3MTI7</accession>
<feature type="transmembrane region" description="Helical" evidence="1">
    <location>
        <begin position="280"/>
        <end position="306"/>
    </location>
</feature>
<dbReference type="GO" id="GO:0008528">
    <property type="term" value="F:G protein-coupled peptide receptor activity"/>
    <property type="evidence" value="ECO:0007669"/>
    <property type="project" value="InterPro"/>
</dbReference>
<gene>
    <name evidence="2" type="ORF">CRE_19825</name>
</gene>
<dbReference type="eggNOG" id="ENOG502TK26">
    <property type="taxonomic scope" value="Eukaryota"/>
</dbReference>
<evidence type="ECO:0000313" key="2">
    <source>
        <dbReference type="EMBL" id="EFP08819.1"/>
    </source>
</evidence>
<dbReference type="Pfam" id="PF10324">
    <property type="entry name" value="7TM_GPCR_Srw"/>
    <property type="match status" value="1"/>
</dbReference>
<dbReference type="OMA" id="VICAMDI"/>
<dbReference type="STRING" id="31234.E3MTI7"/>
<dbReference type="PANTHER" id="PTHR22751">
    <property type="entry name" value="G-PROTEIN COUPLED RECEPTOR-RELATED"/>
    <property type="match status" value="1"/>
</dbReference>
<dbReference type="HOGENOM" id="CLU_842626_0_0_1"/>
<name>E3MTI7_CAERE</name>
<dbReference type="Proteomes" id="UP000008281">
    <property type="component" value="Unassembled WGS sequence"/>
</dbReference>
<feature type="transmembrane region" description="Helical" evidence="1">
    <location>
        <begin position="203"/>
        <end position="230"/>
    </location>
</feature>
<dbReference type="AlphaFoldDB" id="E3MTI7"/>
<keyword evidence="1" id="KW-0472">Membrane</keyword>
<feature type="transmembrane region" description="Helical" evidence="1">
    <location>
        <begin position="103"/>
        <end position="132"/>
    </location>
</feature>
<evidence type="ECO:0000313" key="3">
    <source>
        <dbReference type="Proteomes" id="UP000008281"/>
    </source>
</evidence>
<sequence>MSTGEDKLHEAQKYVLLYLPPYRLLCMILPPIGVIFNLFHITVLLHKQLRSTALFKFLLAISLCDVTYLLVQFIEEFFIFYLRVKFFKLNSRFCDGYDSYEMLVLRLALITIRRASSTAIILLCLGLGAYQISKLIFSADLFQDKPPKHFVKLFSWTAIFSLVLQYFIYFYSAFIYENQDCLGSKRKNIEKQYSYIFINDGDLIIGFTSLMLAINVIHPIVSVLVMYYLLKCAKKAEDRTTIKTIFLCLLFIFLNSLTDICMALIGYSSLFFDALVDVEYAAIFVVLQGVLTGALTMFTCSIRWILCILLSPDYRKFALGKNRNTVVVPN</sequence>
<protein>
    <recommendedName>
        <fullName evidence="4">G-protein coupled receptors family 1 profile domain-containing protein</fullName>
    </recommendedName>
</protein>
<feature type="transmembrane region" description="Helical" evidence="1">
    <location>
        <begin position="22"/>
        <end position="45"/>
    </location>
</feature>
<keyword evidence="1" id="KW-1133">Transmembrane helix</keyword>
<dbReference type="Gene3D" id="1.20.1070.10">
    <property type="entry name" value="Rhodopsin 7-helix transmembrane proteins"/>
    <property type="match status" value="1"/>
</dbReference>
<feature type="transmembrane region" description="Helical" evidence="1">
    <location>
        <begin position="57"/>
        <end position="83"/>
    </location>
</feature>
<dbReference type="OrthoDB" id="10603148at2759"/>